<evidence type="ECO:0000313" key="4">
    <source>
        <dbReference type="EMBL" id="TJY41891.1"/>
    </source>
</evidence>
<dbReference type="InterPro" id="IPR023856">
    <property type="entry name" value="Bdr"/>
</dbReference>
<dbReference type="Gene3D" id="3.50.50.60">
    <property type="entry name" value="FAD/NAD(P)-binding domain"/>
    <property type="match status" value="1"/>
</dbReference>
<keyword evidence="5" id="KW-1185">Reference proteome</keyword>
<sequence length="325" mass="36015">MEDVVIIGAGPCGLSAAAELQNHGFDPLVIEKENVVHSIACYPTYMQFFSTAALLEIASVPFITPNEKPYRLEALHYYRTVAERREMRIRRYEKVTEVNRVGDAFVIRSVRRTGETLETRARVVVVATGYFDHPNLIGIPGEELPHVSHFFREAHPYAGMRVVVIGGSNSAVDASLEMERVGAKVTVVYRGESVSANIKPWVRPIFDSMASKGRIDLRLNSRVTEIRPHEVTVESQNGAETLECDFVLALTGFRPDRGFLRAMGIEAPDGVIPPTHNPETMETNVPGLYLAGVVSTGRDANEIFIESGRFHGRKIAEHLASITNN</sequence>
<dbReference type="InterPro" id="IPR050097">
    <property type="entry name" value="Ferredoxin-NADP_redctase_2"/>
</dbReference>
<reference evidence="4 5" key="1">
    <citation type="submission" date="2019-04" db="EMBL/GenBank/DDBJ databases">
        <title>Cohnella sp. nov., isolated from soil.</title>
        <authorList>
            <person name="Kim W."/>
        </authorList>
    </citation>
    <scope>NUCLEOTIDE SEQUENCE [LARGE SCALE GENOMIC DNA]</scope>
    <source>
        <strain evidence="4 5">CAU 1483</strain>
    </source>
</reference>
<dbReference type="NCBIfam" id="TIGR04018">
    <property type="entry name" value="Bthiol_YpdA"/>
    <property type="match status" value="1"/>
</dbReference>
<accession>A0A4U0FB36</accession>
<proteinExistence type="predicted"/>
<dbReference type="InterPro" id="IPR036188">
    <property type="entry name" value="FAD/NAD-bd_sf"/>
</dbReference>
<comment type="caution">
    <text evidence="4">The sequence shown here is derived from an EMBL/GenBank/DDBJ whole genome shotgun (WGS) entry which is preliminary data.</text>
</comment>
<dbReference type="AlphaFoldDB" id="A0A4U0FB36"/>
<name>A0A4U0FB36_9BACL</name>
<dbReference type="PRINTS" id="PR00368">
    <property type="entry name" value="FADPNR"/>
</dbReference>
<dbReference type="EMBL" id="SUPK01000005">
    <property type="protein sequence ID" value="TJY41891.1"/>
    <property type="molecule type" value="Genomic_DNA"/>
</dbReference>
<evidence type="ECO:0000256" key="3">
    <source>
        <dbReference type="ARBA" id="ARBA00023002"/>
    </source>
</evidence>
<dbReference type="SUPFAM" id="SSF51905">
    <property type="entry name" value="FAD/NAD(P)-binding domain"/>
    <property type="match status" value="1"/>
</dbReference>
<evidence type="ECO:0000256" key="2">
    <source>
        <dbReference type="ARBA" id="ARBA00022630"/>
    </source>
</evidence>
<dbReference type="Pfam" id="PF13738">
    <property type="entry name" value="Pyr_redox_3"/>
    <property type="match status" value="1"/>
</dbReference>
<dbReference type="PRINTS" id="PR00469">
    <property type="entry name" value="PNDRDTASEII"/>
</dbReference>
<protein>
    <submittedName>
        <fullName evidence="4">YpdA family putative bacillithiol disulfide reductase</fullName>
    </submittedName>
</protein>
<dbReference type="PANTHER" id="PTHR48105">
    <property type="entry name" value="THIOREDOXIN REDUCTASE 1-RELATED-RELATED"/>
    <property type="match status" value="1"/>
</dbReference>
<comment type="cofactor">
    <cofactor evidence="1">
        <name>FAD</name>
        <dbReference type="ChEBI" id="CHEBI:57692"/>
    </cofactor>
</comment>
<organism evidence="4 5">
    <name type="scientific">Cohnella pontilimi</name>
    <dbReference type="NCBI Taxonomy" id="2564100"/>
    <lineage>
        <taxon>Bacteria</taxon>
        <taxon>Bacillati</taxon>
        <taxon>Bacillota</taxon>
        <taxon>Bacilli</taxon>
        <taxon>Bacillales</taxon>
        <taxon>Paenibacillaceae</taxon>
        <taxon>Cohnella</taxon>
    </lineage>
</organism>
<evidence type="ECO:0000313" key="5">
    <source>
        <dbReference type="Proteomes" id="UP000309673"/>
    </source>
</evidence>
<gene>
    <name evidence="4" type="primary">ypdA</name>
    <name evidence="4" type="ORF">E5161_11860</name>
</gene>
<keyword evidence="3" id="KW-0560">Oxidoreductase</keyword>
<dbReference type="RefSeq" id="WP_136778026.1">
    <property type="nucleotide sequence ID" value="NZ_SUPK01000005.1"/>
</dbReference>
<evidence type="ECO:0000256" key="1">
    <source>
        <dbReference type="ARBA" id="ARBA00001974"/>
    </source>
</evidence>
<keyword evidence="2" id="KW-0285">Flavoprotein</keyword>
<dbReference type="GO" id="GO:0016491">
    <property type="term" value="F:oxidoreductase activity"/>
    <property type="evidence" value="ECO:0007669"/>
    <property type="project" value="UniProtKB-KW"/>
</dbReference>
<dbReference type="OrthoDB" id="9778740at2"/>
<dbReference type="Proteomes" id="UP000309673">
    <property type="component" value="Unassembled WGS sequence"/>
</dbReference>